<accession>A0AB38Z4T2</accession>
<sequence length="30" mass="3499">MWASLYSTLTTPGRKPTRTKIFLIYFHPGD</sequence>
<proteinExistence type="predicted"/>
<organism evidence="1">
    <name type="scientific">Klebsiella phage vB_KpnM_Iguana_ER37</name>
    <dbReference type="NCBI Taxonomy" id="3076781"/>
    <lineage>
        <taxon>Viruses</taxon>
        <taxon>Duplodnaviria</taxon>
        <taxon>Heunggongvirae</taxon>
        <taxon>Uroviricota</taxon>
        <taxon>Caudoviricetes</taxon>
    </lineage>
</organism>
<evidence type="ECO:0000313" key="1">
    <source>
        <dbReference type="EMBL" id="WNV45733.1"/>
    </source>
</evidence>
<dbReference type="EMBL" id="OR472445">
    <property type="protein sequence ID" value="WNV45733.1"/>
    <property type="molecule type" value="Genomic_DNA"/>
</dbReference>
<protein>
    <submittedName>
        <fullName evidence="1">Uncharacterized protein</fullName>
    </submittedName>
</protein>
<gene>
    <name evidence="1" type="ORF">FVZTVLPZ_CDS0236</name>
</gene>
<name>A0AB38Z4T2_9CAUD</name>
<reference evidence="1" key="1">
    <citation type="submission" date="2023-08" db="EMBL/GenBank/DDBJ databases">
        <authorList>
            <person name="Rotman E.R."/>
            <person name="Mimee M."/>
        </authorList>
    </citation>
    <scope>NUCLEOTIDE SEQUENCE</scope>
</reference>